<dbReference type="InterPro" id="IPR048271">
    <property type="entry name" value="PNMA_N"/>
</dbReference>
<dbReference type="InterPro" id="IPR026523">
    <property type="entry name" value="PNMA"/>
</dbReference>
<dbReference type="AlphaFoldDB" id="A0A7J8J7F1"/>
<dbReference type="OrthoDB" id="115435at2759"/>
<keyword evidence="5" id="KW-1185">Reference proteome</keyword>
<organism evidence="4 5">
    <name type="scientific">Molossus molossus</name>
    <name type="common">Pallas' mastiff bat</name>
    <name type="synonym">Vespertilio molossus</name>
    <dbReference type="NCBI Taxonomy" id="27622"/>
    <lineage>
        <taxon>Eukaryota</taxon>
        <taxon>Metazoa</taxon>
        <taxon>Chordata</taxon>
        <taxon>Craniata</taxon>
        <taxon>Vertebrata</taxon>
        <taxon>Euteleostomi</taxon>
        <taxon>Mammalia</taxon>
        <taxon>Eutheria</taxon>
        <taxon>Laurasiatheria</taxon>
        <taxon>Chiroptera</taxon>
        <taxon>Yangochiroptera</taxon>
        <taxon>Molossidae</taxon>
        <taxon>Molossus</taxon>
    </lineage>
</organism>
<reference evidence="4 5" key="1">
    <citation type="journal article" date="2020" name="Nature">
        <title>Six reference-quality genomes reveal evolution of bat adaptations.</title>
        <authorList>
            <person name="Jebb D."/>
            <person name="Huang Z."/>
            <person name="Pippel M."/>
            <person name="Hughes G.M."/>
            <person name="Lavrichenko K."/>
            <person name="Devanna P."/>
            <person name="Winkler S."/>
            <person name="Jermiin L.S."/>
            <person name="Skirmuntt E.C."/>
            <person name="Katzourakis A."/>
            <person name="Burkitt-Gray L."/>
            <person name="Ray D.A."/>
            <person name="Sullivan K.A.M."/>
            <person name="Roscito J.G."/>
            <person name="Kirilenko B.M."/>
            <person name="Davalos L.M."/>
            <person name="Corthals A.P."/>
            <person name="Power M.L."/>
            <person name="Jones G."/>
            <person name="Ransome R.D."/>
            <person name="Dechmann D.K.N."/>
            <person name="Locatelli A.G."/>
            <person name="Puechmaille S.J."/>
            <person name="Fedrigo O."/>
            <person name="Jarvis E.D."/>
            <person name="Hiller M."/>
            <person name="Vernes S.C."/>
            <person name="Myers E.W."/>
            <person name="Teeling E.C."/>
        </authorList>
    </citation>
    <scope>NUCLEOTIDE SEQUENCE [LARGE SCALE GENOMIC DNA]</scope>
    <source>
        <strain evidence="4">MMolMol1</strain>
        <tissue evidence="4">Muscle</tissue>
    </source>
</reference>
<proteinExistence type="predicted"/>
<feature type="domain" description="Paraneoplastic antigen Ma-like N-terminal" evidence="3">
    <location>
        <begin position="1"/>
        <end position="92"/>
    </location>
</feature>
<dbReference type="PANTHER" id="PTHR23095">
    <property type="entry name" value="PARANEOPLASTIC ANTIGEN"/>
    <property type="match status" value="1"/>
</dbReference>
<name>A0A7J8J7F1_MOLMO</name>
<comment type="caution">
    <text evidence="4">The sequence shown here is derived from an EMBL/GenBank/DDBJ whole genome shotgun (WGS) entry which is preliminary data.</text>
</comment>
<accession>A0A7J8J7F1</accession>
<dbReference type="PANTHER" id="PTHR23095:SF4">
    <property type="entry name" value="PARANEOPLASTIC ANTIGEN-LIKE PROTEIN 5"/>
    <property type="match status" value="1"/>
</dbReference>
<dbReference type="EMBL" id="JACASF010000002">
    <property type="protein sequence ID" value="KAF6492796.1"/>
    <property type="molecule type" value="Genomic_DNA"/>
</dbReference>
<dbReference type="InParanoid" id="A0A7J8J7F1"/>
<dbReference type="Pfam" id="PF14893">
    <property type="entry name" value="PNMA"/>
    <property type="match status" value="1"/>
</dbReference>
<evidence type="ECO:0000313" key="5">
    <source>
        <dbReference type="Proteomes" id="UP000550707"/>
    </source>
</evidence>
<gene>
    <name evidence="4" type="ORF">HJG59_014480</name>
</gene>
<protein>
    <submittedName>
        <fullName evidence="4">PNMA family member 5</fullName>
    </submittedName>
</protein>
<evidence type="ECO:0000259" key="2">
    <source>
        <dbReference type="Pfam" id="PF14893"/>
    </source>
</evidence>
<sequence length="443" mass="49770">MALTLLEDWCKGMDLDPRKALLIVGIPMECTEDEIQETVRAGLQPVCPYRVLGRMFRREDNAKAVFIELGDTVNYAEMPNQIPGKGGAWEVVVKPRNPDEEFVSKLSYFLKEEGRRMVDVARALGCGPATEGGEPDDVSQAKPIVVQPLKECMWYRKLKMFSGNVFPGPGEENFEAWLEQVTEMMQMWQVSEVEKRRRLLESLRGPALSIMRVLRASNDSMTVEQCLDALKQIFGNMEDYRTSQFKFLQSFQKIGEKMSVFLVRLEPLLQKAVQHSPLSVRSADMIRLKHILTRANMTNTLRGKLELLDQRGCPPTFLELMKLIRDDEECEATMVVMKQKQRPGGRGRKVSSRQILEETSVPIPPVLGQAGQFCESSTQTIQEGAASSLKRKPLSCYCSGDEGHSQIPCFKIKDEPPAKQKPQLSATESGNEVGAGAMSHPEP</sequence>
<feature type="region of interest" description="Disordered" evidence="1">
    <location>
        <begin position="409"/>
        <end position="443"/>
    </location>
</feature>
<evidence type="ECO:0000259" key="3">
    <source>
        <dbReference type="Pfam" id="PF20846"/>
    </source>
</evidence>
<evidence type="ECO:0000313" key="4">
    <source>
        <dbReference type="EMBL" id="KAF6492796.1"/>
    </source>
</evidence>
<dbReference type="InterPro" id="IPR048270">
    <property type="entry name" value="PNMA_C"/>
</dbReference>
<evidence type="ECO:0000256" key="1">
    <source>
        <dbReference type="SAM" id="MobiDB-lite"/>
    </source>
</evidence>
<feature type="domain" description="Paraneoplastic antigen Ma-like C-terminal" evidence="2">
    <location>
        <begin position="161"/>
        <end position="321"/>
    </location>
</feature>
<dbReference type="Pfam" id="PF20846">
    <property type="entry name" value="PNMA_N"/>
    <property type="match status" value="1"/>
</dbReference>
<dbReference type="Proteomes" id="UP000550707">
    <property type="component" value="Unassembled WGS sequence"/>
</dbReference>